<reference evidence="6" key="1">
    <citation type="submission" date="2025-08" db="UniProtKB">
        <authorList>
            <consortium name="RefSeq"/>
        </authorList>
    </citation>
    <scope>IDENTIFICATION</scope>
    <source>
        <strain evidence="6">15112-1751.03</strain>
        <tissue evidence="6">Whole Adult</tissue>
    </source>
</reference>
<sequence length="347" mass="37980">MKLLLMLQLCWLAAVDCQLQCNARTSIRQKRIVLRSPAARELSTLDSCQYEVAAWSSQVCQVRIDIERLELPQPRLNASSQVLECADFLQVQRFQLCGRNNGQHLYVQLPRGQALKLHFSIASHSPSTTWQLTLTQLECPANTLAMAKQQSTNVPTVRTMLPFFSNLLPRTIFGGNSGNGPAAQLIQTLTAPSAADLELLAPLGCDQYYRSTTGGIASFNFAGGIYMPNMRYAICVAGAANTEISLSLDHFALSKSTGDALGPGYDEDCHSTVRTLGRAADYLMIANSYVANNQALQPTYYCGNQPAGSRLIARPPFVIHFSSDAQTNASETGFQLTYTVRQSEAQL</sequence>
<dbReference type="OrthoDB" id="6378913at2759"/>
<organism evidence="5 6">
    <name type="scientific">Drosophila albomicans</name>
    <name type="common">Fruit fly</name>
    <dbReference type="NCBI Taxonomy" id="7291"/>
    <lineage>
        <taxon>Eukaryota</taxon>
        <taxon>Metazoa</taxon>
        <taxon>Ecdysozoa</taxon>
        <taxon>Arthropoda</taxon>
        <taxon>Hexapoda</taxon>
        <taxon>Insecta</taxon>
        <taxon>Pterygota</taxon>
        <taxon>Neoptera</taxon>
        <taxon>Endopterygota</taxon>
        <taxon>Diptera</taxon>
        <taxon>Brachycera</taxon>
        <taxon>Muscomorpha</taxon>
        <taxon>Ephydroidea</taxon>
        <taxon>Drosophilidae</taxon>
        <taxon>Drosophila</taxon>
    </lineage>
</organism>
<dbReference type="Proteomes" id="UP000515160">
    <property type="component" value="Chromosome 2L"/>
</dbReference>
<dbReference type="PROSITE" id="PS01180">
    <property type="entry name" value="CUB"/>
    <property type="match status" value="1"/>
</dbReference>
<gene>
    <name evidence="6" type="primary">LOC117565492</name>
</gene>
<evidence type="ECO:0000259" key="4">
    <source>
        <dbReference type="PROSITE" id="PS01180"/>
    </source>
</evidence>
<evidence type="ECO:0000256" key="3">
    <source>
        <dbReference type="SAM" id="SignalP"/>
    </source>
</evidence>
<accession>A0A6P8WQQ5</accession>
<dbReference type="InterPro" id="IPR035914">
    <property type="entry name" value="Sperma_CUB_dom_sf"/>
</dbReference>
<dbReference type="GeneID" id="117565492"/>
<comment type="caution">
    <text evidence="2">Lacks conserved residue(s) required for the propagation of feature annotation.</text>
</comment>
<feature type="signal peptide" evidence="3">
    <location>
        <begin position="1"/>
        <end position="17"/>
    </location>
</feature>
<dbReference type="AlphaFoldDB" id="A0A6P8WQQ5"/>
<dbReference type="PANTHER" id="PTHR33236">
    <property type="entry name" value="INTRAFLAGELLAR TRANSPORT PROTEIN 122 FAMILY PROTEIN-RELATED"/>
    <property type="match status" value="1"/>
</dbReference>
<dbReference type="SUPFAM" id="SSF49854">
    <property type="entry name" value="Spermadhesin, CUB domain"/>
    <property type="match status" value="1"/>
</dbReference>
<keyword evidence="3" id="KW-0732">Signal</keyword>
<evidence type="ECO:0000313" key="5">
    <source>
        <dbReference type="Proteomes" id="UP000515160"/>
    </source>
</evidence>
<protein>
    <submittedName>
        <fullName evidence="6">Uncharacterized protein LOC117565492</fullName>
    </submittedName>
</protein>
<evidence type="ECO:0000313" key="6">
    <source>
        <dbReference type="RefSeq" id="XP_034100490.1"/>
    </source>
</evidence>
<proteinExistence type="predicted"/>
<feature type="chain" id="PRO_5027700718" evidence="3">
    <location>
        <begin position="18"/>
        <end position="347"/>
    </location>
</feature>
<dbReference type="CDD" id="cd00041">
    <property type="entry name" value="CUB"/>
    <property type="match status" value="1"/>
</dbReference>
<dbReference type="RefSeq" id="XP_034100490.1">
    <property type="nucleotide sequence ID" value="XM_034244599.2"/>
</dbReference>
<evidence type="ECO:0000256" key="2">
    <source>
        <dbReference type="PROSITE-ProRule" id="PRU00059"/>
    </source>
</evidence>
<keyword evidence="1" id="KW-1015">Disulfide bond</keyword>
<evidence type="ECO:0000256" key="1">
    <source>
        <dbReference type="ARBA" id="ARBA00023157"/>
    </source>
</evidence>
<dbReference type="Pfam" id="PF26080">
    <property type="entry name" value="CUB_animal"/>
    <property type="match status" value="1"/>
</dbReference>
<dbReference type="Gene3D" id="2.60.120.290">
    <property type="entry name" value="Spermadhesin, CUB domain"/>
    <property type="match status" value="1"/>
</dbReference>
<name>A0A6P8WQQ5_DROAB</name>
<dbReference type="InterPro" id="IPR058698">
    <property type="entry name" value="CUB_metazoa"/>
</dbReference>
<feature type="domain" description="CUB" evidence="4">
    <location>
        <begin position="205"/>
        <end position="341"/>
    </location>
</feature>
<dbReference type="PANTHER" id="PTHR33236:SF12">
    <property type="entry name" value="CUB DOMAIN-CONTAINING PROTEIN-RELATED"/>
    <property type="match status" value="1"/>
</dbReference>
<keyword evidence="5" id="KW-1185">Reference proteome</keyword>
<dbReference type="InterPro" id="IPR000859">
    <property type="entry name" value="CUB_dom"/>
</dbReference>